<name>Q2HRK2_MEDTR</name>
<dbReference type="EMBL" id="AC158501">
    <property type="protein sequence ID" value="ABD33271.1"/>
    <property type="molecule type" value="Genomic_DNA"/>
</dbReference>
<reference evidence="1" key="1">
    <citation type="submission" date="2005-04" db="EMBL/GenBank/DDBJ databases">
        <authorList>
            <person name="Town C.D."/>
        </authorList>
    </citation>
    <scope>NUCLEOTIDE SEQUENCE</scope>
</reference>
<dbReference type="AlphaFoldDB" id="Q2HRK2"/>
<proteinExistence type="predicted"/>
<reference evidence="1" key="2">
    <citation type="submission" date="2007-03" db="EMBL/GenBank/DDBJ databases">
        <authorList>
            <consortium name="The International Medicago Genome Annotation Group"/>
        </authorList>
    </citation>
    <scope>NUCLEOTIDE SEQUENCE</scope>
</reference>
<sequence length="92" mass="10620">MAIVLAEGAGRGNPKKMTMFMNPKRCSRRRHQVVRCGITSVYFILTLSSRLPSALSVLLNLIRISNPPQLKVVILILKAFRDERLWPWFMCY</sequence>
<organism evidence="1">
    <name type="scientific">Medicago truncatula</name>
    <name type="common">Barrel medic</name>
    <name type="synonym">Medicago tribuloides</name>
    <dbReference type="NCBI Taxonomy" id="3880"/>
    <lineage>
        <taxon>Eukaryota</taxon>
        <taxon>Viridiplantae</taxon>
        <taxon>Streptophyta</taxon>
        <taxon>Embryophyta</taxon>
        <taxon>Tracheophyta</taxon>
        <taxon>Spermatophyta</taxon>
        <taxon>Magnoliopsida</taxon>
        <taxon>eudicotyledons</taxon>
        <taxon>Gunneridae</taxon>
        <taxon>Pentapetalae</taxon>
        <taxon>rosids</taxon>
        <taxon>fabids</taxon>
        <taxon>Fabales</taxon>
        <taxon>Fabaceae</taxon>
        <taxon>Papilionoideae</taxon>
        <taxon>50 kb inversion clade</taxon>
        <taxon>NPAAA clade</taxon>
        <taxon>Hologalegina</taxon>
        <taxon>IRL clade</taxon>
        <taxon>Trifolieae</taxon>
        <taxon>Medicago</taxon>
    </lineage>
</organism>
<accession>Q2HRK2</accession>
<protein>
    <submittedName>
        <fullName evidence="1">Uncharacterized protein</fullName>
    </submittedName>
</protein>
<evidence type="ECO:0000313" key="1">
    <source>
        <dbReference type="EMBL" id="ABD33271.1"/>
    </source>
</evidence>
<gene>
    <name evidence="1" type="ORF">MtrDRAFT_AC158501g8v2</name>
</gene>